<reference evidence="2" key="2">
    <citation type="journal article" date="2015" name="Fish Shellfish Immunol.">
        <title>Early steps in the European eel (Anguilla anguilla)-Vibrio vulnificus interaction in the gills: Role of the RtxA13 toxin.</title>
        <authorList>
            <person name="Callol A."/>
            <person name="Pajuelo D."/>
            <person name="Ebbesson L."/>
            <person name="Teles M."/>
            <person name="MacKenzie S."/>
            <person name="Amaro C."/>
        </authorList>
    </citation>
    <scope>NUCLEOTIDE SEQUENCE</scope>
</reference>
<organism evidence="2">
    <name type="scientific">Anguilla anguilla</name>
    <name type="common">European freshwater eel</name>
    <name type="synonym">Muraena anguilla</name>
    <dbReference type="NCBI Taxonomy" id="7936"/>
    <lineage>
        <taxon>Eukaryota</taxon>
        <taxon>Metazoa</taxon>
        <taxon>Chordata</taxon>
        <taxon>Craniata</taxon>
        <taxon>Vertebrata</taxon>
        <taxon>Euteleostomi</taxon>
        <taxon>Actinopterygii</taxon>
        <taxon>Neopterygii</taxon>
        <taxon>Teleostei</taxon>
        <taxon>Anguilliformes</taxon>
        <taxon>Anguillidae</taxon>
        <taxon>Anguilla</taxon>
    </lineage>
</organism>
<reference evidence="2" key="1">
    <citation type="submission" date="2014-11" db="EMBL/GenBank/DDBJ databases">
        <authorList>
            <person name="Amaro Gonzalez C."/>
        </authorList>
    </citation>
    <scope>NUCLEOTIDE SEQUENCE</scope>
</reference>
<evidence type="ECO:0000256" key="1">
    <source>
        <dbReference type="SAM" id="MobiDB-lite"/>
    </source>
</evidence>
<name>A0A0E9WYY0_ANGAN</name>
<dbReference type="EMBL" id="GBXM01013919">
    <property type="protein sequence ID" value="JAH94658.1"/>
    <property type="molecule type" value="Transcribed_RNA"/>
</dbReference>
<sequence>MPKVSNAQPVNGFERHSLQLPLRISSNGQPNINLNDSEDPIA</sequence>
<evidence type="ECO:0000313" key="2">
    <source>
        <dbReference type="EMBL" id="JAH94658.1"/>
    </source>
</evidence>
<protein>
    <submittedName>
        <fullName evidence="2">Uncharacterized protein</fullName>
    </submittedName>
</protein>
<dbReference type="AlphaFoldDB" id="A0A0E9WYY0"/>
<feature type="compositionally biased region" description="Polar residues" evidence="1">
    <location>
        <begin position="24"/>
        <end position="35"/>
    </location>
</feature>
<accession>A0A0E9WYY0</accession>
<proteinExistence type="predicted"/>
<feature type="region of interest" description="Disordered" evidence="1">
    <location>
        <begin position="21"/>
        <end position="42"/>
    </location>
</feature>